<organism evidence="1 2">
    <name type="scientific">Crassostrea virginica</name>
    <name type="common">Eastern oyster</name>
    <dbReference type="NCBI Taxonomy" id="6565"/>
    <lineage>
        <taxon>Eukaryota</taxon>
        <taxon>Metazoa</taxon>
        <taxon>Spiralia</taxon>
        <taxon>Lophotrochozoa</taxon>
        <taxon>Mollusca</taxon>
        <taxon>Bivalvia</taxon>
        <taxon>Autobranchia</taxon>
        <taxon>Pteriomorphia</taxon>
        <taxon>Ostreida</taxon>
        <taxon>Ostreoidea</taxon>
        <taxon>Ostreidae</taxon>
        <taxon>Crassostrea</taxon>
    </lineage>
</organism>
<proteinExistence type="predicted"/>
<dbReference type="OrthoDB" id="547680at2759"/>
<dbReference type="PANTHER" id="PTHR45713:SF6">
    <property type="entry name" value="F5_8 TYPE C DOMAIN-CONTAINING PROTEIN"/>
    <property type="match status" value="1"/>
</dbReference>
<evidence type="ECO:0000313" key="1">
    <source>
        <dbReference type="Proteomes" id="UP000694844"/>
    </source>
</evidence>
<dbReference type="RefSeq" id="XP_022296374.1">
    <property type="nucleotide sequence ID" value="XM_022440666.1"/>
</dbReference>
<reference evidence="2" key="1">
    <citation type="submission" date="2025-08" db="UniProtKB">
        <authorList>
            <consortium name="RefSeq"/>
        </authorList>
    </citation>
    <scope>IDENTIFICATION</scope>
    <source>
        <tissue evidence="2">Whole sample</tissue>
    </source>
</reference>
<dbReference type="InterPro" id="IPR051941">
    <property type="entry name" value="BG_Antigen-Binding_Lectin"/>
</dbReference>
<dbReference type="KEGG" id="cvn:111106121"/>
<dbReference type="PANTHER" id="PTHR45713">
    <property type="entry name" value="FTP DOMAIN-CONTAINING PROTEIN"/>
    <property type="match status" value="1"/>
</dbReference>
<gene>
    <name evidence="2" type="primary">LOC111106121</name>
</gene>
<dbReference type="SUPFAM" id="SSF49785">
    <property type="entry name" value="Galactose-binding domain-like"/>
    <property type="match status" value="1"/>
</dbReference>
<protein>
    <submittedName>
        <fullName evidence="2">Uncharacterized protein LOC111106121</fullName>
    </submittedName>
</protein>
<dbReference type="GeneID" id="111106121"/>
<dbReference type="AlphaFoldDB" id="A0A8B8B186"/>
<sequence length="201" mass="22511">MFHRCFFLCERNQQCIGVEICKVKEGLFRCQACCEWKKVKKYTTLPGASNCTYYEQDVVYGANLAFNRTVTLSSQHDESTLPSYAVDGVIECPGRHFVAATGYTTDRWLSIQLGGTYHIKIVTIHARTDDHAIEADQTRVIVSDENVNYPCGVEYPGPTQVNDVINFVCAVGTVGNNITIVKRYPPDRILTVCEVKVFGNP</sequence>
<name>A0A8B8B186_CRAVI</name>
<evidence type="ECO:0000313" key="2">
    <source>
        <dbReference type="RefSeq" id="XP_022296374.1"/>
    </source>
</evidence>
<keyword evidence="1" id="KW-1185">Reference proteome</keyword>
<dbReference type="Proteomes" id="UP000694844">
    <property type="component" value="Chromosome 8"/>
</dbReference>
<accession>A0A8B8B186</accession>
<dbReference type="InterPro" id="IPR008979">
    <property type="entry name" value="Galactose-bd-like_sf"/>
</dbReference>
<dbReference type="Gene3D" id="2.60.120.260">
    <property type="entry name" value="Galactose-binding domain-like"/>
    <property type="match status" value="1"/>
</dbReference>